<dbReference type="PANTHER" id="PTHR43318:SF2">
    <property type="entry name" value="UDP-N-ACETYLGLUCOSAMINE 4,6-DEHYDRATASE (INVERTING)"/>
    <property type="match status" value="1"/>
</dbReference>
<dbReference type="SUPFAM" id="SSF51735">
    <property type="entry name" value="NAD(P)-binding Rossmann-fold domains"/>
    <property type="match status" value="1"/>
</dbReference>
<evidence type="ECO:0000256" key="5">
    <source>
        <dbReference type="ARBA" id="ARBA00022985"/>
    </source>
</evidence>
<dbReference type="CDD" id="cd05237">
    <property type="entry name" value="UDP_invert_4-6DH_SDR_e"/>
    <property type="match status" value="1"/>
</dbReference>
<dbReference type="Pfam" id="PF08485">
    <property type="entry name" value="Polysacc_syn_2C"/>
    <property type="match status" value="1"/>
</dbReference>
<reference evidence="12" key="1">
    <citation type="submission" date="2023-05" db="EMBL/GenBank/DDBJ databases">
        <title>Draft genome of Pseudofrankia sp. BMG5.37.</title>
        <authorList>
            <person name="Gtari M."/>
            <person name="Ghodhbane F."/>
            <person name="Sbissi I."/>
        </authorList>
    </citation>
    <scope>NUCLEOTIDE SEQUENCE [LARGE SCALE GENOMIC DNA]</scope>
    <source>
        <strain evidence="12">BMG 814</strain>
    </source>
</reference>
<dbReference type="Proteomes" id="UP001233673">
    <property type="component" value="Unassembled WGS sequence"/>
</dbReference>
<sequence>MPRTFYERKALDVTSSLAGRTVLITGGTGSFGSTMARSLLNEDVAQIRILSRDEAKQDNLRRQLRDERMRFYVGDVRDAASVDDAVRGVNNVFHAAALKQVPSCEFFPSQAVLTNVTGSHNVVEAAGRHGASSVVMLSTDKAVYPINAMGMTKALMEKTAQAFARNNPESQTVVSVVRYGNVLQSRGSVVPLFLEQLASGEPMTLTDPNMTRFLMSLDQSVDLVRHALLHARPGDLFVRKAPAATVQTLAEGVAALVDRPAKTAVIGTRHGEKVFETLLSREEVLRAEDHGQYFRVPLDARSLNYGLYFDEGSEAEAALDDYTSHNTDRLDVEGVASLLRTVPEVMATVSEMT</sequence>
<evidence type="ECO:0000256" key="3">
    <source>
        <dbReference type="ARBA" id="ARBA00013189"/>
    </source>
</evidence>
<evidence type="ECO:0000313" key="11">
    <source>
        <dbReference type="EMBL" id="MDP5183842.1"/>
    </source>
</evidence>
<proteinExistence type="inferred from homology"/>
<dbReference type="Pfam" id="PF02719">
    <property type="entry name" value="Polysacc_synt_2"/>
    <property type="match status" value="1"/>
</dbReference>
<evidence type="ECO:0000256" key="1">
    <source>
        <dbReference type="ARBA" id="ARBA00000083"/>
    </source>
</evidence>
<dbReference type="EMBL" id="JASNFN010000016">
    <property type="protein sequence ID" value="MDP5183842.1"/>
    <property type="molecule type" value="Genomic_DNA"/>
</dbReference>
<dbReference type="InterPro" id="IPR036291">
    <property type="entry name" value="NAD(P)-bd_dom_sf"/>
</dbReference>
<evidence type="ECO:0000256" key="7">
    <source>
        <dbReference type="ARBA" id="ARBA00031367"/>
    </source>
</evidence>
<evidence type="ECO:0000256" key="8">
    <source>
        <dbReference type="ARBA" id="ARBA00033067"/>
    </source>
</evidence>
<evidence type="ECO:0000256" key="4">
    <source>
        <dbReference type="ARBA" id="ARBA00018569"/>
    </source>
</evidence>
<evidence type="ECO:0000256" key="2">
    <source>
        <dbReference type="ARBA" id="ARBA00007430"/>
    </source>
</evidence>
<dbReference type="RefSeq" id="WP_306000448.1">
    <property type="nucleotide sequence ID" value="NZ_JASNFN010000016.1"/>
</dbReference>
<keyword evidence="5" id="KW-0448">Lipopolysaccharide biosynthesis</keyword>
<dbReference type="InterPro" id="IPR051203">
    <property type="entry name" value="Polysaccharide_Synthase-Rel"/>
</dbReference>
<keyword evidence="6" id="KW-0413">Isomerase</keyword>
<comment type="catalytic activity">
    <reaction evidence="1">
        <text>UDP-alpha-D-glucose = UDP-alpha-D-galactose</text>
        <dbReference type="Rhea" id="RHEA:22168"/>
        <dbReference type="ChEBI" id="CHEBI:58885"/>
        <dbReference type="ChEBI" id="CHEBI:66914"/>
        <dbReference type="EC" id="5.1.3.2"/>
    </reaction>
</comment>
<dbReference type="EC" id="5.1.3.2" evidence="3"/>
<comment type="caution">
    <text evidence="11">The sequence shown here is derived from an EMBL/GenBank/DDBJ whole genome shotgun (WGS) entry which is preliminary data.</text>
</comment>
<evidence type="ECO:0000259" key="9">
    <source>
        <dbReference type="Pfam" id="PF02719"/>
    </source>
</evidence>
<feature type="domain" description="Polysaccharide biosynthesis protein CapD-like" evidence="9">
    <location>
        <begin position="22"/>
        <end position="296"/>
    </location>
</feature>
<dbReference type="InterPro" id="IPR003869">
    <property type="entry name" value="Polysac_CapD-like"/>
</dbReference>
<gene>
    <name evidence="11" type="ORF">QOZ88_14475</name>
</gene>
<comment type="similarity">
    <text evidence="2">Belongs to the polysaccharide synthase family.</text>
</comment>
<keyword evidence="12" id="KW-1185">Reference proteome</keyword>
<organism evidence="11 12">
    <name type="scientific">Blastococcus carthaginiensis</name>
    <dbReference type="NCBI Taxonomy" id="3050034"/>
    <lineage>
        <taxon>Bacteria</taxon>
        <taxon>Bacillati</taxon>
        <taxon>Actinomycetota</taxon>
        <taxon>Actinomycetes</taxon>
        <taxon>Geodermatophilales</taxon>
        <taxon>Geodermatophilaceae</taxon>
        <taxon>Blastococcus</taxon>
    </lineage>
</organism>
<evidence type="ECO:0000259" key="10">
    <source>
        <dbReference type="Pfam" id="PF08485"/>
    </source>
</evidence>
<evidence type="ECO:0000313" key="12">
    <source>
        <dbReference type="Proteomes" id="UP001233673"/>
    </source>
</evidence>
<protein>
    <recommendedName>
        <fullName evidence="4">UDP-glucose 4-epimerase</fullName>
        <ecNumber evidence="3">5.1.3.2</ecNumber>
    </recommendedName>
    <alternativeName>
        <fullName evidence="8">Galactowaldenase</fullName>
    </alternativeName>
    <alternativeName>
        <fullName evidence="7">UDP-galactose 4-epimerase</fullName>
    </alternativeName>
</protein>
<evidence type="ECO:0000256" key="6">
    <source>
        <dbReference type="ARBA" id="ARBA00023235"/>
    </source>
</evidence>
<dbReference type="Gene3D" id="3.40.50.720">
    <property type="entry name" value="NAD(P)-binding Rossmann-like Domain"/>
    <property type="match status" value="1"/>
</dbReference>
<feature type="domain" description="UDP-glucose 4-epimerase CapD C-terminal" evidence="10">
    <location>
        <begin position="299"/>
        <end position="345"/>
    </location>
</feature>
<accession>A0ABT9IE27</accession>
<name>A0ABT9IE27_9ACTN</name>
<dbReference type="PANTHER" id="PTHR43318">
    <property type="entry name" value="UDP-N-ACETYLGLUCOSAMINE 4,6-DEHYDRATASE"/>
    <property type="match status" value="1"/>
</dbReference>
<dbReference type="InterPro" id="IPR013692">
    <property type="entry name" value="CapD_C"/>
</dbReference>